<dbReference type="HAMAP" id="MF_01940">
    <property type="entry name" value="RNA_CPDase"/>
    <property type="match status" value="1"/>
</dbReference>
<dbReference type="Pfam" id="PF02834">
    <property type="entry name" value="LigT_PEase"/>
    <property type="match status" value="1"/>
</dbReference>
<dbReference type="EMBL" id="BAABLF010000013">
    <property type="protein sequence ID" value="GAA5191838.1"/>
    <property type="molecule type" value="Genomic_DNA"/>
</dbReference>
<proteinExistence type="inferred from homology"/>
<evidence type="ECO:0000256" key="2">
    <source>
        <dbReference type="HAMAP-Rule" id="MF_01940"/>
    </source>
</evidence>
<feature type="active site" description="Proton acceptor" evidence="2">
    <location>
        <position position="137"/>
    </location>
</feature>
<sequence length="186" mass="20668">MAARLFFAVPLDRINQLALIRQQARLSGVLSRPEMAEGEKKPHRPARLVPVANLHLTLAFLGNVTQSQRQALLARWQTLAVPRVTLTLDGLAHWPRARVICLTTQYTPPPLSQLANALRRDAACHGLHASQRGFRPHITLFRDVGPLPAGPLTLTQPITLTINKVALMESVFEPGGVRYQSIKTWE</sequence>
<feature type="short sequence motif" description="HXTX 2" evidence="2">
    <location>
        <begin position="137"/>
        <end position="140"/>
    </location>
</feature>
<dbReference type="PANTHER" id="PTHR35561:SF1">
    <property type="entry name" value="RNA 2',3'-CYCLIC PHOSPHODIESTERASE"/>
    <property type="match status" value="1"/>
</dbReference>
<keyword evidence="5" id="KW-1185">Reference proteome</keyword>
<dbReference type="InterPro" id="IPR004175">
    <property type="entry name" value="RNA_CPDase"/>
</dbReference>
<evidence type="ECO:0000256" key="1">
    <source>
        <dbReference type="ARBA" id="ARBA00022801"/>
    </source>
</evidence>
<dbReference type="NCBIfam" id="TIGR02258">
    <property type="entry name" value="2_5_ligase"/>
    <property type="match status" value="1"/>
</dbReference>
<gene>
    <name evidence="4" type="primary">thpR</name>
    <name evidence="4" type="ORF">GCM10025772_19570</name>
</gene>
<accession>A0ABP9S888</accession>
<comment type="function">
    <text evidence="2">Hydrolyzes RNA 2',3'-cyclic phosphodiester to an RNA 2'-phosphomonoester.</text>
</comment>
<comment type="similarity">
    <text evidence="2">Belongs to the 2H phosphoesterase superfamily. ThpR family.</text>
</comment>
<evidence type="ECO:0000313" key="5">
    <source>
        <dbReference type="Proteomes" id="UP001501600"/>
    </source>
</evidence>
<dbReference type="SUPFAM" id="SSF55144">
    <property type="entry name" value="LigT-like"/>
    <property type="match status" value="1"/>
</dbReference>
<dbReference type="EC" id="3.1.4.58" evidence="2"/>
<protein>
    <recommendedName>
        <fullName evidence="2">RNA 2',3'-cyclic phosphodiesterase</fullName>
        <shortName evidence="2">RNA 2',3'-CPDase</shortName>
        <ecNumber evidence="2">3.1.4.58</ecNumber>
    </recommendedName>
</protein>
<feature type="short sequence motif" description="HXTX 1" evidence="2">
    <location>
        <begin position="55"/>
        <end position="58"/>
    </location>
</feature>
<feature type="domain" description="Phosphoesterase HXTX" evidence="3">
    <location>
        <begin position="44"/>
        <end position="100"/>
    </location>
</feature>
<reference evidence="5" key="1">
    <citation type="journal article" date="2019" name="Int. J. Syst. Evol. Microbiol.">
        <title>The Global Catalogue of Microorganisms (GCM) 10K type strain sequencing project: providing services to taxonomists for standard genome sequencing and annotation.</title>
        <authorList>
            <consortium name="The Broad Institute Genomics Platform"/>
            <consortium name="The Broad Institute Genome Sequencing Center for Infectious Disease"/>
            <person name="Wu L."/>
            <person name="Ma J."/>
        </authorList>
    </citation>
    <scope>NUCLEOTIDE SEQUENCE [LARGE SCALE GENOMIC DNA]</scope>
    <source>
        <strain evidence="5">JCM 18720</strain>
    </source>
</reference>
<dbReference type="Gene3D" id="3.90.1140.10">
    <property type="entry name" value="Cyclic phosphodiesterase"/>
    <property type="match status" value="1"/>
</dbReference>
<keyword evidence="1 2" id="KW-0378">Hydrolase</keyword>
<organism evidence="4 5">
    <name type="scientific">Ferrimonas gelatinilytica</name>
    <dbReference type="NCBI Taxonomy" id="1255257"/>
    <lineage>
        <taxon>Bacteria</taxon>
        <taxon>Pseudomonadati</taxon>
        <taxon>Pseudomonadota</taxon>
        <taxon>Gammaproteobacteria</taxon>
        <taxon>Alteromonadales</taxon>
        <taxon>Ferrimonadaceae</taxon>
        <taxon>Ferrimonas</taxon>
    </lineage>
</organism>
<dbReference type="Proteomes" id="UP001501600">
    <property type="component" value="Unassembled WGS sequence"/>
</dbReference>
<comment type="caution">
    <text evidence="4">The sequence shown here is derived from an EMBL/GenBank/DDBJ whole genome shotgun (WGS) entry which is preliminary data.</text>
</comment>
<comment type="catalytic activity">
    <reaction evidence="2">
        <text>a 3'-end 2',3'-cyclophospho-ribonucleotide-RNA + H2O = a 3'-end 2'-phospho-ribonucleotide-RNA + H(+)</text>
        <dbReference type="Rhea" id="RHEA:11828"/>
        <dbReference type="Rhea" id="RHEA-COMP:10464"/>
        <dbReference type="Rhea" id="RHEA-COMP:17353"/>
        <dbReference type="ChEBI" id="CHEBI:15377"/>
        <dbReference type="ChEBI" id="CHEBI:15378"/>
        <dbReference type="ChEBI" id="CHEBI:83064"/>
        <dbReference type="ChEBI" id="CHEBI:173113"/>
        <dbReference type="EC" id="3.1.4.58"/>
    </reaction>
</comment>
<dbReference type="InterPro" id="IPR014051">
    <property type="entry name" value="Phosphoesterase_HXTX"/>
</dbReference>
<evidence type="ECO:0000313" key="4">
    <source>
        <dbReference type="EMBL" id="GAA5191838.1"/>
    </source>
</evidence>
<dbReference type="RefSeq" id="WP_345316875.1">
    <property type="nucleotide sequence ID" value="NZ_BAABLF010000013.1"/>
</dbReference>
<evidence type="ECO:0000259" key="3">
    <source>
        <dbReference type="Pfam" id="PF02834"/>
    </source>
</evidence>
<name>A0ABP9S888_9GAMM</name>
<feature type="active site" description="Proton donor" evidence="2">
    <location>
        <position position="55"/>
    </location>
</feature>
<dbReference type="InterPro" id="IPR009097">
    <property type="entry name" value="Cyclic_Pdiesterase"/>
</dbReference>
<dbReference type="PANTHER" id="PTHR35561">
    <property type="entry name" value="RNA 2',3'-CYCLIC PHOSPHODIESTERASE"/>
    <property type="match status" value="1"/>
</dbReference>